<organism evidence="1 2">
    <name type="scientific">Tepidibacter hydrothermalis</name>
    <dbReference type="NCBI Taxonomy" id="3036126"/>
    <lineage>
        <taxon>Bacteria</taxon>
        <taxon>Bacillati</taxon>
        <taxon>Bacillota</taxon>
        <taxon>Clostridia</taxon>
        <taxon>Peptostreptococcales</taxon>
        <taxon>Peptostreptococcaceae</taxon>
        <taxon>Tepidibacter</taxon>
    </lineage>
</organism>
<dbReference type="Proteomes" id="UP001222800">
    <property type="component" value="Chromosome"/>
</dbReference>
<protein>
    <submittedName>
        <fullName evidence="1">Cas9 inhibitor AcrIIA9 family protein</fullName>
    </submittedName>
</protein>
<evidence type="ECO:0000313" key="2">
    <source>
        <dbReference type="Proteomes" id="UP001222800"/>
    </source>
</evidence>
<dbReference type="RefSeq" id="WP_277734231.1">
    <property type="nucleotide sequence ID" value="NZ_CP120733.1"/>
</dbReference>
<name>A0ABY8EGB2_9FIRM</name>
<keyword evidence="2" id="KW-1185">Reference proteome</keyword>
<proteinExistence type="predicted"/>
<reference evidence="1 2" key="1">
    <citation type="submission" date="2023-03" db="EMBL/GenBank/DDBJ databases">
        <title>Complete genome sequence of Tepidibacter sp. SWIR-1, isolated from a deep-sea hydrothermal vent.</title>
        <authorList>
            <person name="Li X."/>
        </authorList>
    </citation>
    <scope>NUCLEOTIDE SEQUENCE [LARGE SCALE GENOMIC DNA]</scope>
    <source>
        <strain evidence="1 2">SWIR-1</strain>
    </source>
</reference>
<accession>A0ABY8EGB2</accession>
<evidence type="ECO:0000313" key="1">
    <source>
        <dbReference type="EMBL" id="WFD11992.1"/>
    </source>
</evidence>
<gene>
    <name evidence="1" type="ORF">P4S50_07915</name>
</gene>
<dbReference type="EMBL" id="CP120733">
    <property type="protein sequence ID" value="WFD11992.1"/>
    <property type="molecule type" value="Genomic_DNA"/>
</dbReference>
<sequence length="113" mass="12724">MITKAIKKINTEIKKSKNNSYVKVVGEFLLEHLNANPEAAENIMNTEKTITKSLDEMRKAAVKKKVGNCAVLTDQEGFEIVLKYFGIDTKLDTKSTEDAKTDIDFDVKLEDLI</sequence>